<dbReference type="PANTHER" id="PTHR10288">
    <property type="entry name" value="KH DOMAIN CONTAINING RNA BINDING PROTEIN"/>
    <property type="match status" value="1"/>
</dbReference>
<dbReference type="SUPFAM" id="SSF54791">
    <property type="entry name" value="Eukaryotic type KH-domain (KH-domain type I)"/>
    <property type="match status" value="3"/>
</dbReference>
<evidence type="ECO:0000256" key="2">
    <source>
        <dbReference type="PROSITE-ProRule" id="PRU00117"/>
    </source>
</evidence>
<feature type="domain" description="K Homology" evidence="3">
    <location>
        <begin position="105"/>
        <end position="176"/>
    </location>
</feature>
<dbReference type="OMA" id="MQVVPYS"/>
<dbReference type="Proteomes" id="UP000070544">
    <property type="component" value="Unassembled WGS sequence"/>
</dbReference>
<protein>
    <recommendedName>
        <fullName evidence="3">K Homology domain-containing protein</fullName>
    </recommendedName>
</protein>
<dbReference type="STRING" id="1344416.A0A139AD59"/>
<gene>
    <name evidence="4" type="ORF">M427DRAFT_99716</name>
</gene>
<evidence type="ECO:0000313" key="4">
    <source>
        <dbReference type="EMBL" id="KXS14353.1"/>
    </source>
</evidence>
<evidence type="ECO:0000313" key="5">
    <source>
        <dbReference type="Proteomes" id="UP000070544"/>
    </source>
</evidence>
<keyword evidence="1" id="KW-0677">Repeat</keyword>
<feature type="domain" description="K Homology" evidence="3">
    <location>
        <begin position="11"/>
        <end position="81"/>
    </location>
</feature>
<feature type="domain" description="K Homology" evidence="3">
    <location>
        <begin position="222"/>
        <end position="292"/>
    </location>
</feature>
<reference evidence="4 5" key="1">
    <citation type="journal article" date="2015" name="Genome Biol. Evol.">
        <title>Phylogenomic analyses indicate that early fungi evolved digesting cell walls of algal ancestors of land plants.</title>
        <authorList>
            <person name="Chang Y."/>
            <person name="Wang S."/>
            <person name="Sekimoto S."/>
            <person name="Aerts A.L."/>
            <person name="Choi C."/>
            <person name="Clum A."/>
            <person name="LaButti K.M."/>
            <person name="Lindquist E.A."/>
            <person name="Yee Ngan C."/>
            <person name="Ohm R.A."/>
            <person name="Salamov A.A."/>
            <person name="Grigoriev I.V."/>
            <person name="Spatafora J.W."/>
            <person name="Berbee M.L."/>
        </authorList>
    </citation>
    <scope>NUCLEOTIDE SEQUENCE [LARGE SCALE GENOMIC DNA]</scope>
    <source>
        <strain evidence="4 5">JEL478</strain>
    </source>
</reference>
<proteinExistence type="predicted"/>
<evidence type="ECO:0000259" key="3">
    <source>
        <dbReference type="SMART" id="SM00322"/>
    </source>
</evidence>
<name>A0A139AD59_GONPJ</name>
<dbReference type="SMART" id="SM00322">
    <property type="entry name" value="KH"/>
    <property type="match status" value="3"/>
</dbReference>
<dbReference type="InterPro" id="IPR004087">
    <property type="entry name" value="KH_dom"/>
</dbReference>
<dbReference type="InterPro" id="IPR004088">
    <property type="entry name" value="KH_dom_type_1"/>
</dbReference>
<organism evidence="4 5">
    <name type="scientific">Gonapodya prolifera (strain JEL478)</name>
    <name type="common">Monoblepharis prolifera</name>
    <dbReference type="NCBI Taxonomy" id="1344416"/>
    <lineage>
        <taxon>Eukaryota</taxon>
        <taxon>Fungi</taxon>
        <taxon>Fungi incertae sedis</taxon>
        <taxon>Chytridiomycota</taxon>
        <taxon>Chytridiomycota incertae sedis</taxon>
        <taxon>Monoblepharidomycetes</taxon>
        <taxon>Monoblepharidales</taxon>
        <taxon>Gonapodyaceae</taxon>
        <taxon>Gonapodya</taxon>
    </lineage>
</organism>
<evidence type="ECO:0000256" key="1">
    <source>
        <dbReference type="ARBA" id="ARBA00022737"/>
    </source>
</evidence>
<dbReference type="Pfam" id="PF00013">
    <property type="entry name" value="KH_1"/>
    <property type="match status" value="3"/>
</dbReference>
<keyword evidence="2" id="KW-0694">RNA-binding</keyword>
<dbReference type="OrthoDB" id="442947at2759"/>
<dbReference type="GO" id="GO:0003723">
    <property type="term" value="F:RNA binding"/>
    <property type="evidence" value="ECO:0007669"/>
    <property type="project" value="UniProtKB-UniRule"/>
</dbReference>
<accession>A0A139AD59</accession>
<sequence>MEDADVDVAIPVLSMRALITTKEAGVIIGKGGKNVVEIRNESGAKVTISEHGQGAVERIITITGTLDCVAKAFALVSTKIIEELIESERGAASGPTVDPSDLKSRHCSVRLLIANSRMGSVIGKQGNKIKEIQEESVARITASEEPMPGSTERVVTISGVIDSIHRAVYFIGKVLQDNQDRPGSNVPYRPMAPVGRPAFPMATPSFGYPGVPLVPAHRGAVPVQVQQIFIPNDMVGSIIGKGGTKINEIRQRSGSQIRIADAQAASSERLVTITGSPEANQLALYLLYSRLEMEKQKAQVA</sequence>
<dbReference type="Gene3D" id="3.30.1370.10">
    <property type="entry name" value="K Homology domain, type 1"/>
    <property type="match status" value="3"/>
</dbReference>
<dbReference type="EMBL" id="KQ965770">
    <property type="protein sequence ID" value="KXS14353.1"/>
    <property type="molecule type" value="Genomic_DNA"/>
</dbReference>
<dbReference type="CDD" id="cd22439">
    <property type="entry name" value="KH-I_PCBP_rpt3"/>
    <property type="match status" value="1"/>
</dbReference>
<keyword evidence="5" id="KW-1185">Reference proteome</keyword>
<dbReference type="AlphaFoldDB" id="A0A139AD59"/>
<dbReference type="InterPro" id="IPR036612">
    <property type="entry name" value="KH_dom_type_1_sf"/>
</dbReference>
<dbReference type="PROSITE" id="PS50084">
    <property type="entry name" value="KH_TYPE_1"/>
    <property type="match status" value="3"/>
</dbReference>